<keyword evidence="2" id="KW-1185">Reference proteome</keyword>
<dbReference type="HOGENOM" id="CLU_709367_0_0_5"/>
<organism evidence="1 2">
    <name type="scientific">Ketogulonicigenium vulgare (strain WSH-001)</name>
    <dbReference type="NCBI Taxonomy" id="759362"/>
    <lineage>
        <taxon>Bacteria</taxon>
        <taxon>Pseudomonadati</taxon>
        <taxon>Pseudomonadota</taxon>
        <taxon>Alphaproteobacteria</taxon>
        <taxon>Rhodobacterales</taxon>
        <taxon>Roseobacteraceae</taxon>
        <taxon>Ketogulonicigenium</taxon>
    </lineage>
</organism>
<dbReference type="KEGG" id="kvl:KVU_0748"/>
<evidence type="ECO:0000313" key="2">
    <source>
        <dbReference type="Proteomes" id="UP000000692"/>
    </source>
</evidence>
<name>F9Y4N0_KETVW</name>
<dbReference type="AlphaFoldDB" id="F9Y4N0"/>
<dbReference type="PATRIC" id="fig|759362.5.peg.776"/>
<protein>
    <submittedName>
        <fullName evidence="1">Uncharacterized protein</fullName>
    </submittedName>
</protein>
<evidence type="ECO:0000313" key="1">
    <source>
        <dbReference type="EMBL" id="AEM40587.1"/>
    </source>
</evidence>
<dbReference type="OrthoDB" id="7865482at2"/>
<dbReference type="EMBL" id="CP002018">
    <property type="protein sequence ID" value="AEM40587.1"/>
    <property type="molecule type" value="Genomic_DNA"/>
</dbReference>
<dbReference type="eggNOG" id="ENOG50343YI">
    <property type="taxonomic scope" value="Bacteria"/>
</dbReference>
<reference evidence="1 2" key="1">
    <citation type="journal article" date="2011" name="J. Bacteriol.">
        <title>Complete genome sequence of the industrial strain Ketogulonicigenium vulgare WSH-001.</title>
        <authorList>
            <person name="Liu L."/>
            <person name="Li Y."/>
            <person name="Zhang J."/>
            <person name="Zhou Z."/>
            <person name="Liu J."/>
            <person name="Li X."/>
            <person name="Zhou J."/>
            <person name="Du G."/>
            <person name="Wang L."/>
            <person name="Chen J."/>
        </authorList>
    </citation>
    <scope>NUCLEOTIDE SEQUENCE [LARGE SCALE GENOMIC DNA]</scope>
    <source>
        <strain evidence="1 2">WSH-001</strain>
    </source>
</reference>
<proteinExistence type="predicted"/>
<accession>F9Y4N0</accession>
<gene>
    <name evidence="1" type="ordered locus">KVU_0748</name>
</gene>
<dbReference type="Proteomes" id="UP000000692">
    <property type="component" value="Chromosome"/>
</dbReference>
<sequence>MVCGRRAIPGAWGGALMITPDLEGAAIFLRVDPHIWVSDGDPGYAGSSYQSSVFGQWQADGVDIPGAVGLRWEMTPAYEGAAISLDYRPIIRIVQGAGYAGSRLRSNLSGQWFADGVAISGAIGRELIISAALEGAAISQDADITIMQSNTIQMWVPERQLTAPQKDNGGLWLGEDRTTVERNGADYVTAWRDKFGVRDYTQPTAANQPRAGTFRGMPAVIWDKSPEYQYLQPPAAFAPMWWLVLAEFATGVEIISGTSTGSAIYTQILGNGQAALARVSFQQPDAVQSGTSAIRLNAAEAEVSSGIFPMPMGSMSFGVSASASWCIGRGFDANNNRQWVGPILGAIALGVVPDLATRQLIEAYMHWRHGLEERLPANHPYRNAPPRVQ</sequence>